<feature type="signal peptide" evidence="14">
    <location>
        <begin position="1"/>
        <end position="21"/>
    </location>
</feature>
<evidence type="ECO:0000259" key="16">
    <source>
        <dbReference type="Pfam" id="PF07715"/>
    </source>
</evidence>
<evidence type="ECO:0000256" key="14">
    <source>
        <dbReference type="SAM" id="SignalP"/>
    </source>
</evidence>
<keyword evidence="10 11" id="KW-0998">Cell outer membrane</keyword>
<keyword evidence="8 11" id="KW-0472">Membrane</keyword>
<feature type="domain" description="TonB-dependent receptor-like beta-barrel" evidence="15">
    <location>
        <begin position="265"/>
        <end position="704"/>
    </location>
</feature>
<keyword evidence="3 11" id="KW-0813">Transport</keyword>
<dbReference type="GO" id="GO:0044718">
    <property type="term" value="P:siderophore transmembrane transport"/>
    <property type="evidence" value="ECO:0007669"/>
    <property type="project" value="TreeGrafter"/>
</dbReference>
<dbReference type="RefSeq" id="WP_146474533.1">
    <property type="nucleotide sequence ID" value="NZ_BNCF01000004.1"/>
</dbReference>
<evidence type="ECO:0000256" key="11">
    <source>
        <dbReference type="PROSITE-ProRule" id="PRU01360"/>
    </source>
</evidence>
<evidence type="ECO:0000256" key="7">
    <source>
        <dbReference type="ARBA" id="ARBA00023077"/>
    </source>
</evidence>
<evidence type="ECO:0000256" key="2">
    <source>
        <dbReference type="ARBA" id="ARBA00008143"/>
    </source>
</evidence>
<dbReference type="InterPro" id="IPR012910">
    <property type="entry name" value="Plug_dom"/>
</dbReference>
<organism evidence="17 18">
    <name type="scientific">Vulcaniibacterium thermophilum</name>
    <dbReference type="NCBI Taxonomy" id="1169913"/>
    <lineage>
        <taxon>Bacteria</taxon>
        <taxon>Pseudomonadati</taxon>
        <taxon>Pseudomonadota</taxon>
        <taxon>Gammaproteobacteria</taxon>
        <taxon>Lysobacterales</taxon>
        <taxon>Lysobacteraceae</taxon>
        <taxon>Vulcaniibacterium</taxon>
    </lineage>
</organism>
<evidence type="ECO:0000256" key="4">
    <source>
        <dbReference type="ARBA" id="ARBA00022452"/>
    </source>
</evidence>
<feature type="chain" id="PRO_5038139808" evidence="14">
    <location>
        <begin position="22"/>
        <end position="743"/>
    </location>
</feature>
<dbReference type="Pfam" id="PF07715">
    <property type="entry name" value="Plug"/>
    <property type="match status" value="1"/>
</dbReference>
<evidence type="ECO:0000259" key="15">
    <source>
        <dbReference type="Pfam" id="PF00593"/>
    </source>
</evidence>
<dbReference type="SUPFAM" id="SSF56935">
    <property type="entry name" value="Porins"/>
    <property type="match status" value="1"/>
</dbReference>
<evidence type="ECO:0000256" key="12">
    <source>
        <dbReference type="PROSITE-ProRule" id="PRU10143"/>
    </source>
</evidence>
<keyword evidence="6 14" id="KW-0732">Signal</keyword>
<evidence type="ECO:0000256" key="9">
    <source>
        <dbReference type="ARBA" id="ARBA00023170"/>
    </source>
</evidence>
<proteinExistence type="inferred from homology"/>
<dbReference type="InterPro" id="IPR036942">
    <property type="entry name" value="Beta-barrel_TonB_sf"/>
</dbReference>
<evidence type="ECO:0000256" key="3">
    <source>
        <dbReference type="ARBA" id="ARBA00022448"/>
    </source>
</evidence>
<feature type="compositionally biased region" description="Basic and acidic residues" evidence="13">
    <location>
        <begin position="219"/>
        <end position="229"/>
    </location>
</feature>
<comment type="similarity">
    <text evidence="2">Belongs to the TonB-dependent receptor family. Hemoglobin/haptoglobin binding protein subfamily.</text>
</comment>
<dbReference type="PANTHER" id="PTHR30069:SF29">
    <property type="entry name" value="HEMOGLOBIN AND HEMOGLOBIN-HAPTOGLOBIN-BINDING PROTEIN 1-RELATED"/>
    <property type="match status" value="1"/>
</dbReference>
<evidence type="ECO:0000256" key="8">
    <source>
        <dbReference type="ARBA" id="ARBA00023136"/>
    </source>
</evidence>
<keyword evidence="18" id="KW-1185">Reference proteome</keyword>
<dbReference type="InterPro" id="IPR000531">
    <property type="entry name" value="Beta-barrel_TonB"/>
</dbReference>
<dbReference type="PROSITE" id="PS52016">
    <property type="entry name" value="TONB_DEPENDENT_REC_3"/>
    <property type="match status" value="1"/>
</dbReference>
<dbReference type="AlphaFoldDB" id="A0A919DBD6"/>
<sequence length="743" mass="80581">MSAPSPLAAAVLACLAASAHAGVPADSAEAHDLDTVTVTATRTERALADVPATASVIDRERLDRELVLDLKDLVRYEPGVSVGSGTGRFGLRDVRIRGLGGNRVRIETDGIAVPDAFAIGSFADANRDFVDLDTLKRVEIVRGPASALYGSDALGGVVAFVTKDPADYLAPGRDAHLGLKFGYESDWRGLFASATSAFGGERWSGLLVVGHRQGQETGNRGDRATRDGTRTVPNPQSRDGRSLLAKVVHAPDEAQRWRLTVEGNEDATDTDVLSQLGLQARTRAIVTAMRGDDRQTRARLSLTWEHDALAMPFADRMQAQAYRQDSETAQRTVEHQRNAAGVALRREREFTFDQRLHGVEAVLHKALATGAIDHALTWGLELTRTDVRQKRDGRAIDLASGQATPVVPPDVFPVRDFPTSRIDNAALFVQDEMSFAGGRATLLPGLRVDRYALRPRRDPIFAEDNPGVVPAEVTVTRVSPKLGAVWRMGGTWSLFASYAGGFRAPPYNDVNLGFTNLQFGYASVPNPELRPETSDGYELGVRHAGAALHASLAAFHNRYRDFIESGVLVSAPPVTPVRVFQARNVEAARIEGVELKAALDGGALHQRLRGWSLRAAAAWQRGENERDGRPLTGVDPARASLGLTFDAQRWGVGLHGRFARAQRRMPELAPGVAQFVPPGYGVLDLLAHWRFAPGATLDLGVFNLGDRRYWDWADAAGLDAASPALERYTRPGRSVSMSVAFAW</sequence>
<protein>
    <submittedName>
        <fullName evidence="17">Sugar transporter</fullName>
    </submittedName>
</protein>
<evidence type="ECO:0000313" key="18">
    <source>
        <dbReference type="Proteomes" id="UP000636453"/>
    </source>
</evidence>
<dbReference type="CDD" id="cd01347">
    <property type="entry name" value="ligand_gated_channel"/>
    <property type="match status" value="1"/>
</dbReference>
<keyword evidence="17" id="KW-0762">Sugar transport</keyword>
<dbReference type="PROSITE" id="PS00430">
    <property type="entry name" value="TONB_DEPENDENT_REC_1"/>
    <property type="match status" value="1"/>
</dbReference>
<comment type="caution">
    <text evidence="17">The sequence shown here is derived from an EMBL/GenBank/DDBJ whole genome shotgun (WGS) entry which is preliminary data.</text>
</comment>
<keyword evidence="7 12" id="KW-0798">TonB box</keyword>
<dbReference type="InterPro" id="IPR039426">
    <property type="entry name" value="TonB-dep_rcpt-like"/>
</dbReference>
<comment type="subcellular location">
    <subcellularLocation>
        <location evidence="1 11">Cell outer membrane</location>
        <topology evidence="1 11">Multi-pass membrane protein</topology>
    </subcellularLocation>
</comment>
<dbReference type="GO" id="GO:0015232">
    <property type="term" value="F:heme transmembrane transporter activity"/>
    <property type="evidence" value="ECO:0007669"/>
    <property type="project" value="InterPro"/>
</dbReference>
<dbReference type="Gene3D" id="2.170.130.10">
    <property type="entry name" value="TonB-dependent receptor, plug domain"/>
    <property type="match status" value="1"/>
</dbReference>
<reference evidence="17" key="2">
    <citation type="submission" date="2020-09" db="EMBL/GenBank/DDBJ databases">
        <authorList>
            <person name="Sun Q."/>
            <person name="Kim S."/>
        </authorList>
    </citation>
    <scope>NUCLEOTIDE SEQUENCE</scope>
    <source>
        <strain evidence="17">KCTC 32020</strain>
    </source>
</reference>
<evidence type="ECO:0000256" key="10">
    <source>
        <dbReference type="ARBA" id="ARBA00023237"/>
    </source>
</evidence>
<dbReference type="PANTHER" id="PTHR30069">
    <property type="entry name" value="TONB-DEPENDENT OUTER MEMBRANE RECEPTOR"/>
    <property type="match status" value="1"/>
</dbReference>
<dbReference type="GO" id="GO:0009279">
    <property type="term" value="C:cell outer membrane"/>
    <property type="evidence" value="ECO:0007669"/>
    <property type="project" value="UniProtKB-SubCell"/>
</dbReference>
<feature type="region of interest" description="Disordered" evidence="13">
    <location>
        <begin position="212"/>
        <end position="239"/>
    </location>
</feature>
<feature type="domain" description="TonB-dependent receptor plug" evidence="16">
    <location>
        <begin position="47"/>
        <end position="157"/>
    </location>
</feature>
<name>A0A919DBD6_9GAMM</name>
<dbReference type="EMBL" id="BNCF01000004">
    <property type="protein sequence ID" value="GHE29674.1"/>
    <property type="molecule type" value="Genomic_DNA"/>
</dbReference>
<dbReference type="NCBIfam" id="TIGR01785">
    <property type="entry name" value="TonB-hemin"/>
    <property type="match status" value="1"/>
</dbReference>
<dbReference type="OrthoDB" id="9764669at2"/>
<evidence type="ECO:0000256" key="13">
    <source>
        <dbReference type="SAM" id="MobiDB-lite"/>
    </source>
</evidence>
<keyword evidence="4 11" id="KW-1134">Transmembrane beta strand</keyword>
<dbReference type="InterPro" id="IPR011276">
    <property type="entry name" value="TonB_haem/Hb_rcpt"/>
</dbReference>
<reference evidence="17" key="1">
    <citation type="journal article" date="2014" name="Int. J. Syst. Evol. Microbiol.">
        <title>Complete genome sequence of Corynebacterium casei LMG S-19264T (=DSM 44701T), isolated from a smear-ripened cheese.</title>
        <authorList>
            <consortium name="US DOE Joint Genome Institute (JGI-PGF)"/>
            <person name="Walter F."/>
            <person name="Albersmeier A."/>
            <person name="Kalinowski J."/>
            <person name="Ruckert C."/>
        </authorList>
    </citation>
    <scope>NUCLEOTIDE SEQUENCE</scope>
    <source>
        <strain evidence="17">KCTC 32020</strain>
    </source>
</reference>
<dbReference type="Pfam" id="PF00593">
    <property type="entry name" value="TonB_dep_Rec_b-barrel"/>
    <property type="match status" value="1"/>
</dbReference>
<dbReference type="Gene3D" id="2.40.170.20">
    <property type="entry name" value="TonB-dependent receptor, beta-barrel domain"/>
    <property type="match status" value="1"/>
</dbReference>
<dbReference type="InterPro" id="IPR010949">
    <property type="entry name" value="TonB_Hb/transfer/lactofer_rcpt"/>
</dbReference>
<gene>
    <name evidence="17" type="primary">phuR</name>
    <name evidence="17" type="ORF">GCM10007167_09300</name>
</gene>
<dbReference type="Proteomes" id="UP000636453">
    <property type="component" value="Unassembled WGS sequence"/>
</dbReference>
<evidence type="ECO:0000313" key="17">
    <source>
        <dbReference type="EMBL" id="GHE29674.1"/>
    </source>
</evidence>
<keyword evidence="5 11" id="KW-0812">Transmembrane</keyword>
<dbReference type="GO" id="GO:0015344">
    <property type="term" value="F:siderophore uptake transmembrane transporter activity"/>
    <property type="evidence" value="ECO:0007669"/>
    <property type="project" value="TreeGrafter"/>
</dbReference>
<keyword evidence="9" id="KW-0675">Receptor</keyword>
<dbReference type="InterPro" id="IPR037066">
    <property type="entry name" value="Plug_dom_sf"/>
</dbReference>
<dbReference type="InterPro" id="IPR010916">
    <property type="entry name" value="TonB_box_CS"/>
</dbReference>
<evidence type="ECO:0000256" key="6">
    <source>
        <dbReference type="ARBA" id="ARBA00022729"/>
    </source>
</evidence>
<evidence type="ECO:0000256" key="5">
    <source>
        <dbReference type="ARBA" id="ARBA00022692"/>
    </source>
</evidence>
<evidence type="ECO:0000256" key="1">
    <source>
        <dbReference type="ARBA" id="ARBA00004571"/>
    </source>
</evidence>
<accession>A0A919DBD6</accession>
<dbReference type="NCBIfam" id="TIGR01786">
    <property type="entry name" value="TonB-hemlactrns"/>
    <property type="match status" value="1"/>
</dbReference>
<feature type="short sequence motif" description="TonB box" evidence="12">
    <location>
        <begin position="35"/>
        <end position="41"/>
    </location>
</feature>